<keyword evidence="1" id="KW-0812">Transmembrane</keyword>
<organism evidence="2 3">
    <name type="scientific">Rapidithrix thailandica</name>
    <dbReference type="NCBI Taxonomy" id="413964"/>
    <lineage>
        <taxon>Bacteria</taxon>
        <taxon>Pseudomonadati</taxon>
        <taxon>Bacteroidota</taxon>
        <taxon>Cytophagia</taxon>
        <taxon>Cytophagales</taxon>
        <taxon>Flammeovirgaceae</taxon>
        <taxon>Rapidithrix</taxon>
    </lineage>
</organism>
<keyword evidence="1" id="KW-1133">Transmembrane helix</keyword>
<comment type="caution">
    <text evidence="2">The sequence shown here is derived from an EMBL/GenBank/DDBJ whole genome shotgun (WGS) entry which is preliminary data.</text>
</comment>
<protein>
    <submittedName>
        <fullName evidence="2">Uncharacterized protein</fullName>
    </submittedName>
</protein>
<feature type="transmembrane region" description="Helical" evidence="1">
    <location>
        <begin position="60"/>
        <end position="78"/>
    </location>
</feature>
<evidence type="ECO:0000313" key="3">
    <source>
        <dbReference type="Proteomes" id="UP001403385"/>
    </source>
</evidence>
<proteinExistence type="predicted"/>
<sequence>MDKLKKLLEKQNALWLLIIGVVVILFGLYIFFKIKAKEDAGIEVRLPRLAERLYDLGGKYTLLALCEAVGIITLISGIKQVRDTFKN</sequence>
<evidence type="ECO:0000313" key="2">
    <source>
        <dbReference type="EMBL" id="MEN7549932.1"/>
    </source>
</evidence>
<dbReference type="RefSeq" id="WP_346822711.1">
    <property type="nucleotide sequence ID" value="NZ_JBDKWZ010000011.1"/>
</dbReference>
<accession>A0AAW9S1E2</accession>
<gene>
    <name evidence="2" type="ORF">AAG747_18550</name>
</gene>
<name>A0AAW9S1E2_9BACT</name>
<reference evidence="2 3" key="1">
    <citation type="submission" date="2024-04" db="EMBL/GenBank/DDBJ databases">
        <title>Novel genus in family Flammeovirgaceae.</title>
        <authorList>
            <person name="Nguyen T.H."/>
            <person name="Vuong T.Q."/>
            <person name="Le H."/>
            <person name="Kim S.-G."/>
        </authorList>
    </citation>
    <scope>NUCLEOTIDE SEQUENCE [LARGE SCALE GENOMIC DNA]</scope>
    <source>
        <strain evidence="2 3">JCM 23209</strain>
    </source>
</reference>
<keyword evidence="1" id="KW-0472">Membrane</keyword>
<dbReference type="Proteomes" id="UP001403385">
    <property type="component" value="Unassembled WGS sequence"/>
</dbReference>
<dbReference type="EMBL" id="JBDKWZ010000011">
    <property type="protein sequence ID" value="MEN7549932.1"/>
    <property type="molecule type" value="Genomic_DNA"/>
</dbReference>
<feature type="transmembrane region" description="Helical" evidence="1">
    <location>
        <begin position="12"/>
        <end position="32"/>
    </location>
</feature>
<dbReference type="AlphaFoldDB" id="A0AAW9S1E2"/>
<keyword evidence="3" id="KW-1185">Reference proteome</keyword>
<evidence type="ECO:0000256" key="1">
    <source>
        <dbReference type="SAM" id="Phobius"/>
    </source>
</evidence>